<gene>
    <name evidence="2" type="ORF">EAE97_010203</name>
</gene>
<name>A0A9P5I8N3_9HELO</name>
<keyword evidence="3" id="KW-1185">Reference proteome</keyword>
<dbReference type="GeneID" id="62153791"/>
<comment type="caution">
    <text evidence="2">The sequence shown here is derived from an EMBL/GenBank/DDBJ whole genome shotgun (WGS) entry which is preliminary data.</text>
</comment>
<feature type="compositionally biased region" description="Polar residues" evidence="1">
    <location>
        <begin position="91"/>
        <end position="101"/>
    </location>
</feature>
<protein>
    <submittedName>
        <fullName evidence="2">Uncharacterized protein</fullName>
    </submittedName>
</protein>
<dbReference type="Proteomes" id="UP000710849">
    <property type="component" value="Unassembled WGS sequence"/>
</dbReference>
<evidence type="ECO:0000256" key="1">
    <source>
        <dbReference type="SAM" id="MobiDB-lite"/>
    </source>
</evidence>
<reference evidence="2 3" key="1">
    <citation type="journal article" date="2020" name="Genome Biol. Evol.">
        <title>Comparative genomics of Sclerotiniaceae.</title>
        <authorList>
            <person name="Valero Jimenez C.A."/>
            <person name="Steentjes M."/>
            <person name="Scholten O.E."/>
            <person name="Van Kan J.A.L."/>
        </authorList>
    </citation>
    <scope>NUCLEOTIDE SEQUENCE [LARGE SCALE GENOMIC DNA]</scope>
    <source>
        <strain evidence="2 3">MUCL 94</strain>
    </source>
</reference>
<accession>A0A9P5I8N3</accession>
<evidence type="ECO:0000313" key="2">
    <source>
        <dbReference type="EMBL" id="KAF7926694.1"/>
    </source>
</evidence>
<sequence length="420" mass="48559">MVRSTRKPVSPAELNAFVLNAYPEDNLETAVQKYVIENWIKWAKFKMNGVRYIIAEDILYFRDKGLCITKLLEGETNDRNRFRSAGDRSYGQGQRSCSESLETQERRPVEYILDNIFKHALVALPGTVVSPNLLATNRKKRYIEPSHKINVIGQDFEPYYSDNGHRPLPYNPAYFDNSHVSFKRRTLRDKKGKEFFVHRSMQQSFEPANFYTKSDPYCYIDKTHFVLAWQVKPRKRVPPHGLENGHLDQNQAKLGSTKSQFPKPSSNFKANPSSHKFRDGATMIPSFVFFTTLGYKLRFEGTIKAHECSRNTCRLQCDDAFITSMKCYISLINTFCSGLHELTLEVHVDHWGALPSPAGRQVEFNEIFAQFLKNDIRELKIVRVLQVVAAKPPSDHYQKADVSIARDTIQWFEERETARV</sequence>
<proteinExistence type="predicted"/>
<feature type="region of interest" description="Disordered" evidence="1">
    <location>
        <begin position="82"/>
        <end position="102"/>
    </location>
</feature>
<organism evidence="2 3">
    <name type="scientific">Botrytis byssoidea</name>
    <dbReference type="NCBI Taxonomy" id="139641"/>
    <lineage>
        <taxon>Eukaryota</taxon>
        <taxon>Fungi</taxon>
        <taxon>Dikarya</taxon>
        <taxon>Ascomycota</taxon>
        <taxon>Pezizomycotina</taxon>
        <taxon>Leotiomycetes</taxon>
        <taxon>Helotiales</taxon>
        <taxon>Sclerotiniaceae</taxon>
        <taxon>Botrytis</taxon>
    </lineage>
</organism>
<dbReference type="RefSeq" id="XP_038728428.1">
    <property type="nucleotide sequence ID" value="XM_038880718.1"/>
</dbReference>
<dbReference type="EMBL" id="RCSW01000026">
    <property type="protein sequence ID" value="KAF7926694.1"/>
    <property type="molecule type" value="Genomic_DNA"/>
</dbReference>
<evidence type="ECO:0000313" key="3">
    <source>
        <dbReference type="Proteomes" id="UP000710849"/>
    </source>
</evidence>
<dbReference type="AlphaFoldDB" id="A0A9P5I8N3"/>